<dbReference type="RefSeq" id="WP_149679540.1">
    <property type="nucleotide sequence ID" value="NZ_FQZP01000060.1"/>
</dbReference>
<feature type="domain" description="Major facilitator superfamily (MFS) profile" evidence="8">
    <location>
        <begin position="5"/>
        <end position="386"/>
    </location>
</feature>
<reference evidence="9 10" key="1">
    <citation type="submission" date="2016-11" db="EMBL/GenBank/DDBJ databases">
        <authorList>
            <person name="Varghese N."/>
            <person name="Submissions S."/>
        </authorList>
    </citation>
    <scope>NUCLEOTIDE SEQUENCE [LARGE SCALE GENOMIC DNA]</scope>
    <source>
        <strain evidence="9 10">DSM 19027</strain>
    </source>
</reference>
<dbReference type="PANTHER" id="PTHR23514">
    <property type="entry name" value="BYPASS OF STOP CODON PROTEIN 6"/>
    <property type="match status" value="1"/>
</dbReference>
<organism evidence="9 10">
    <name type="scientific">Thermoclostridium caenicola</name>
    <dbReference type="NCBI Taxonomy" id="659425"/>
    <lineage>
        <taxon>Bacteria</taxon>
        <taxon>Bacillati</taxon>
        <taxon>Bacillota</taxon>
        <taxon>Clostridia</taxon>
        <taxon>Eubacteriales</taxon>
        <taxon>Oscillospiraceae</taxon>
        <taxon>Thermoclostridium</taxon>
    </lineage>
</organism>
<dbReference type="Proteomes" id="UP000324781">
    <property type="component" value="Unassembled WGS sequence"/>
</dbReference>
<evidence type="ECO:0000256" key="1">
    <source>
        <dbReference type="ARBA" id="ARBA00004651"/>
    </source>
</evidence>
<evidence type="ECO:0000256" key="6">
    <source>
        <dbReference type="ARBA" id="ARBA00023136"/>
    </source>
</evidence>
<name>A0A1M6JQ79_9FIRM</name>
<evidence type="ECO:0000256" key="3">
    <source>
        <dbReference type="ARBA" id="ARBA00022448"/>
    </source>
</evidence>
<sequence length="393" mass="41838">MRTLLLVIIYLAFISLGLPDSLLGTAWPAAYRELGVSVSMAGFLYAVVSFGTIISSLNSGRIIRRFGTGVTTTVSVAMTAAALLGFSVSPSFGIMFFFAIPLGLGAGSVDAALNNYVALHYGARHMNWLHSFWGIGASLGPAIMSFCLTRGSWRSGYATIGWIQTALVMVLIGSLPLWTRLSAASKAGQNAGRIFSAKELVKMPGARQVLIAFFCYCAVEATAGLWGSSFLVLTKGIAPDTAASWVSLYYFGITFGRLLSGFLTLRISNKNLVRLGQGLIVLGILLIMTASMDVVLLCGFFTIGLGCAPIFPALIHDTPENFGSEASQSFIGLQMACAYVGTTVMPPLFGFLGENLSMGLLPIYLLVNTLVMVAMLERLNRIKAAKASGARQQ</sequence>
<feature type="transmembrane region" description="Helical" evidence="7">
    <location>
        <begin position="159"/>
        <end position="178"/>
    </location>
</feature>
<dbReference type="Pfam" id="PF07690">
    <property type="entry name" value="MFS_1"/>
    <property type="match status" value="1"/>
</dbReference>
<comment type="subcellular location">
    <subcellularLocation>
        <location evidence="1">Cell membrane</location>
        <topology evidence="1">Multi-pass membrane protein</topology>
    </subcellularLocation>
</comment>
<evidence type="ECO:0000313" key="10">
    <source>
        <dbReference type="Proteomes" id="UP000324781"/>
    </source>
</evidence>
<protein>
    <submittedName>
        <fullName evidence="9">Fucose permease</fullName>
    </submittedName>
</protein>
<feature type="transmembrane region" description="Helical" evidence="7">
    <location>
        <begin position="248"/>
        <end position="267"/>
    </location>
</feature>
<keyword evidence="5 7" id="KW-1133">Transmembrane helix</keyword>
<feature type="transmembrane region" description="Helical" evidence="7">
    <location>
        <begin position="94"/>
        <end position="119"/>
    </location>
</feature>
<evidence type="ECO:0000259" key="8">
    <source>
        <dbReference type="PROSITE" id="PS50850"/>
    </source>
</evidence>
<dbReference type="GO" id="GO:0022857">
    <property type="term" value="F:transmembrane transporter activity"/>
    <property type="evidence" value="ECO:0007669"/>
    <property type="project" value="InterPro"/>
</dbReference>
<feature type="transmembrane region" description="Helical" evidence="7">
    <location>
        <begin position="131"/>
        <end position="153"/>
    </location>
</feature>
<dbReference type="OrthoDB" id="9795150at2"/>
<evidence type="ECO:0000256" key="7">
    <source>
        <dbReference type="SAM" id="Phobius"/>
    </source>
</evidence>
<feature type="transmembrane region" description="Helical" evidence="7">
    <location>
        <begin position="279"/>
        <end position="311"/>
    </location>
</feature>
<evidence type="ECO:0000313" key="9">
    <source>
        <dbReference type="EMBL" id="SHJ48861.1"/>
    </source>
</evidence>
<dbReference type="SUPFAM" id="SSF103473">
    <property type="entry name" value="MFS general substrate transporter"/>
    <property type="match status" value="1"/>
</dbReference>
<feature type="transmembrane region" description="Helical" evidence="7">
    <location>
        <begin position="34"/>
        <end position="54"/>
    </location>
</feature>
<dbReference type="InterPro" id="IPR051788">
    <property type="entry name" value="MFS_Transporter"/>
</dbReference>
<evidence type="ECO:0000256" key="2">
    <source>
        <dbReference type="ARBA" id="ARBA00008335"/>
    </source>
</evidence>
<keyword evidence="10" id="KW-1185">Reference proteome</keyword>
<comment type="similarity">
    <text evidence="2">Belongs to the major facilitator superfamily.</text>
</comment>
<dbReference type="InterPro" id="IPR011701">
    <property type="entry name" value="MFS"/>
</dbReference>
<feature type="transmembrane region" description="Helical" evidence="7">
    <location>
        <begin position="66"/>
        <end position="88"/>
    </location>
</feature>
<keyword evidence="3" id="KW-0813">Transport</keyword>
<feature type="transmembrane region" description="Helical" evidence="7">
    <location>
        <begin position="209"/>
        <end position="228"/>
    </location>
</feature>
<dbReference type="InterPro" id="IPR036259">
    <property type="entry name" value="MFS_trans_sf"/>
</dbReference>
<dbReference type="Gene3D" id="1.20.1250.20">
    <property type="entry name" value="MFS general substrate transporter like domains"/>
    <property type="match status" value="1"/>
</dbReference>
<gene>
    <name evidence="9" type="ORF">SAMN05444373_106012</name>
</gene>
<dbReference type="EMBL" id="FQZP01000060">
    <property type="protein sequence ID" value="SHJ48861.1"/>
    <property type="molecule type" value="Genomic_DNA"/>
</dbReference>
<dbReference type="InterPro" id="IPR020846">
    <property type="entry name" value="MFS_dom"/>
</dbReference>
<feature type="transmembrane region" description="Helical" evidence="7">
    <location>
        <begin position="356"/>
        <end position="376"/>
    </location>
</feature>
<keyword evidence="4 7" id="KW-0812">Transmembrane</keyword>
<dbReference type="AlphaFoldDB" id="A0A1M6JQ79"/>
<keyword evidence="6 7" id="KW-0472">Membrane</keyword>
<evidence type="ECO:0000256" key="5">
    <source>
        <dbReference type="ARBA" id="ARBA00022989"/>
    </source>
</evidence>
<dbReference type="PANTHER" id="PTHR23514:SF3">
    <property type="entry name" value="BYPASS OF STOP CODON PROTEIN 6"/>
    <property type="match status" value="1"/>
</dbReference>
<accession>A0A1M6JQ79</accession>
<proteinExistence type="inferred from homology"/>
<evidence type="ECO:0000256" key="4">
    <source>
        <dbReference type="ARBA" id="ARBA00022692"/>
    </source>
</evidence>
<dbReference type="GO" id="GO:0005886">
    <property type="term" value="C:plasma membrane"/>
    <property type="evidence" value="ECO:0007669"/>
    <property type="project" value="UniProtKB-SubCell"/>
</dbReference>
<dbReference type="PROSITE" id="PS50850">
    <property type="entry name" value="MFS"/>
    <property type="match status" value="1"/>
</dbReference>